<dbReference type="GO" id="GO:0016020">
    <property type="term" value="C:membrane"/>
    <property type="evidence" value="ECO:0007669"/>
    <property type="project" value="UniProtKB-SubCell"/>
</dbReference>
<feature type="transmembrane region" description="Helical" evidence="6">
    <location>
        <begin position="29"/>
        <end position="46"/>
    </location>
</feature>
<evidence type="ECO:0000313" key="8">
    <source>
        <dbReference type="Proteomes" id="UP000091979"/>
    </source>
</evidence>
<comment type="caution">
    <text evidence="7">The sequence shown here is derived from an EMBL/GenBank/DDBJ whole genome shotgun (WGS) entry which is preliminary data.</text>
</comment>
<keyword evidence="5 6" id="KW-0472">Membrane</keyword>
<evidence type="ECO:0000256" key="6">
    <source>
        <dbReference type="SAM" id="Phobius"/>
    </source>
</evidence>
<feature type="transmembrane region" description="Helical" evidence="6">
    <location>
        <begin position="82"/>
        <end position="108"/>
    </location>
</feature>
<dbReference type="RefSeq" id="WP_066854896.1">
    <property type="nucleotide sequence ID" value="NZ_JXMS01000014.1"/>
</dbReference>
<dbReference type="PANTHER" id="PTHR21716">
    <property type="entry name" value="TRANSMEMBRANE PROTEIN"/>
    <property type="match status" value="1"/>
</dbReference>
<evidence type="ECO:0008006" key="9">
    <source>
        <dbReference type="Google" id="ProtNLM"/>
    </source>
</evidence>
<reference evidence="7 8" key="1">
    <citation type="submission" date="2015-01" db="EMBL/GenBank/DDBJ databases">
        <title>Desulfovibrio sp. JC271 draft genome sequence.</title>
        <authorList>
            <person name="Shivani Y."/>
            <person name="Subhash Y."/>
            <person name="Sasikala C."/>
            <person name="Ramana C.V."/>
        </authorList>
    </citation>
    <scope>NUCLEOTIDE SEQUENCE [LARGE SCALE GENOMIC DNA]</scope>
    <source>
        <strain evidence="7 8">JC271</strain>
    </source>
</reference>
<organism evidence="7 8">
    <name type="scientific">Halodesulfovibrio spirochaetisodalis</name>
    <dbReference type="NCBI Taxonomy" id="1560234"/>
    <lineage>
        <taxon>Bacteria</taxon>
        <taxon>Pseudomonadati</taxon>
        <taxon>Thermodesulfobacteriota</taxon>
        <taxon>Desulfovibrionia</taxon>
        <taxon>Desulfovibrionales</taxon>
        <taxon>Desulfovibrionaceae</taxon>
        <taxon>Halodesulfovibrio</taxon>
    </lineage>
</organism>
<dbReference type="AlphaFoldDB" id="A0A1B7XCD4"/>
<keyword evidence="4 6" id="KW-1133">Transmembrane helix</keyword>
<evidence type="ECO:0000256" key="5">
    <source>
        <dbReference type="ARBA" id="ARBA00023136"/>
    </source>
</evidence>
<accession>A0A1B7XCD4</accession>
<feature type="transmembrane region" description="Helical" evidence="6">
    <location>
        <begin position="183"/>
        <end position="201"/>
    </location>
</feature>
<evidence type="ECO:0000256" key="3">
    <source>
        <dbReference type="ARBA" id="ARBA00022692"/>
    </source>
</evidence>
<evidence type="ECO:0000256" key="1">
    <source>
        <dbReference type="ARBA" id="ARBA00004141"/>
    </source>
</evidence>
<dbReference type="OrthoDB" id="9773730at2"/>
<feature type="transmembrane region" description="Helical" evidence="6">
    <location>
        <begin position="289"/>
        <end position="309"/>
    </location>
</feature>
<dbReference type="Pfam" id="PF01594">
    <property type="entry name" value="AI-2E_transport"/>
    <property type="match status" value="1"/>
</dbReference>
<feature type="transmembrane region" description="Helical" evidence="6">
    <location>
        <begin position="52"/>
        <end position="70"/>
    </location>
</feature>
<feature type="transmembrane region" description="Helical" evidence="6">
    <location>
        <begin position="236"/>
        <end position="257"/>
    </location>
</feature>
<proteinExistence type="inferred from homology"/>
<sequence>MTEDQSQNTHNGCNNDHTGPTLKFPRNNLFRYFTILLLLFSLYLVYLIAAPFLNTIILSIVVAACCYPIYKRILAKVNGREIWASTIAMLLLVLCIAAPMTFFIASLIPQAADSIHAVTTWLQQSQSDSFLSNIQNDPALQWFHAQLPFIDVNEAAIKSYLAAISKAVGQQIVEVGTTALGDTLNFVAKFLLMLLIVFFLLKDGSKMVAGLKYLWPMRESQEDALLHSLRSTSRSVLVGGLLVAILQGLVGGIGLAFVGITPLFWGTVMSFCSLIPIVGTGLVWIPASVYLLVTAGWQQALFMVLWGAIPVAAIDSFLRPYFMRESAGVSVFFIFLSILGGLKTFGMLGILYGPLILSFVMVMLKIYGEEYHHILSENSRH</sequence>
<protein>
    <recommendedName>
        <fullName evidence="9">Permease</fullName>
    </recommendedName>
</protein>
<evidence type="ECO:0000256" key="2">
    <source>
        <dbReference type="ARBA" id="ARBA00009773"/>
    </source>
</evidence>
<comment type="subcellular location">
    <subcellularLocation>
        <location evidence="1">Membrane</location>
        <topology evidence="1">Multi-pass membrane protein</topology>
    </subcellularLocation>
</comment>
<dbReference type="PANTHER" id="PTHR21716:SF4">
    <property type="entry name" value="TRANSMEMBRANE PROTEIN 245"/>
    <property type="match status" value="1"/>
</dbReference>
<name>A0A1B7XCD4_9BACT</name>
<comment type="similarity">
    <text evidence="2">Belongs to the autoinducer-2 exporter (AI-2E) (TC 2.A.86) family.</text>
</comment>
<dbReference type="Proteomes" id="UP000091979">
    <property type="component" value="Unassembled WGS sequence"/>
</dbReference>
<evidence type="ECO:0000256" key="4">
    <source>
        <dbReference type="ARBA" id="ARBA00022989"/>
    </source>
</evidence>
<dbReference type="InterPro" id="IPR002549">
    <property type="entry name" value="AI-2E-like"/>
</dbReference>
<keyword evidence="3 6" id="KW-0812">Transmembrane</keyword>
<gene>
    <name evidence="7" type="ORF">SP90_09345</name>
</gene>
<dbReference type="EMBL" id="JXMS01000014">
    <property type="protein sequence ID" value="OBQ51577.1"/>
    <property type="molecule type" value="Genomic_DNA"/>
</dbReference>
<dbReference type="PATRIC" id="fig|1560234.3.peg.699"/>
<evidence type="ECO:0000313" key="7">
    <source>
        <dbReference type="EMBL" id="OBQ51577.1"/>
    </source>
</evidence>
<feature type="transmembrane region" description="Helical" evidence="6">
    <location>
        <begin position="263"/>
        <end position="284"/>
    </location>
</feature>
<keyword evidence="8" id="KW-1185">Reference proteome</keyword>
<dbReference type="STRING" id="1560234.SP90_09345"/>